<evidence type="ECO:0000313" key="3">
    <source>
        <dbReference type="Proteomes" id="UP001278500"/>
    </source>
</evidence>
<dbReference type="RefSeq" id="XP_062679220.1">
    <property type="nucleotide sequence ID" value="XM_062827120.1"/>
</dbReference>
<name>A0AAE0MQL1_9PEZI</name>
<evidence type="ECO:0000313" key="2">
    <source>
        <dbReference type="EMBL" id="KAK3340278.1"/>
    </source>
</evidence>
<dbReference type="GeneID" id="87864274"/>
<reference evidence="2" key="2">
    <citation type="submission" date="2023-06" db="EMBL/GenBank/DDBJ databases">
        <authorList>
            <consortium name="Lawrence Berkeley National Laboratory"/>
            <person name="Haridas S."/>
            <person name="Hensen N."/>
            <person name="Bonometti L."/>
            <person name="Westerberg I."/>
            <person name="Brannstrom I.O."/>
            <person name="Guillou S."/>
            <person name="Cros-Aarteil S."/>
            <person name="Calhoun S."/>
            <person name="Kuo A."/>
            <person name="Mondo S."/>
            <person name="Pangilinan J."/>
            <person name="Riley R."/>
            <person name="Labutti K."/>
            <person name="Andreopoulos B."/>
            <person name="Lipzen A."/>
            <person name="Chen C."/>
            <person name="Yanf M."/>
            <person name="Daum C."/>
            <person name="Ng V."/>
            <person name="Clum A."/>
            <person name="Steindorff A."/>
            <person name="Ohm R."/>
            <person name="Martin F."/>
            <person name="Silar P."/>
            <person name="Natvig D."/>
            <person name="Lalanne C."/>
            <person name="Gautier V."/>
            <person name="Ament-Velasquez S.L."/>
            <person name="Kruys A."/>
            <person name="Hutchinson M.I."/>
            <person name="Powell A.J."/>
            <person name="Barry K."/>
            <person name="Miller A.N."/>
            <person name="Grigoriev I.V."/>
            <person name="Debuchy R."/>
            <person name="Gladieux P."/>
            <person name="Thoren M.H."/>
            <person name="Johannesson H."/>
        </authorList>
    </citation>
    <scope>NUCLEOTIDE SEQUENCE</scope>
    <source>
        <strain evidence="2">CBS 560.94</strain>
    </source>
</reference>
<protein>
    <submittedName>
        <fullName evidence="2">Uncharacterized protein</fullName>
    </submittedName>
</protein>
<organism evidence="2 3">
    <name type="scientific">Neurospora tetraspora</name>
    <dbReference type="NCBI Taxonomy" id="94610"/>
    <lineage>
        <taxon>Eukaryota</taxon>
        <taxon>Fungi</taxon>
        <taxon>Dikarya</taxon>
        <taxon>Ascomycota</taxon>
        <taxon>Pezizomycotina</taxon>
        <taxon>Sordariomycetes</taxon>
        <taxon>Sordariomycetidae</taxon>
        <taxon>Sordariales</taxon>
        <taxon>Sordariaceae</taxon>
        <taxon>Neurospora</taxon>
    </lineage>
</organism>
<dbReference type="Proteomes" id="UP001278500">
    <property type="component" value="Unassembled WGS sequence"/>
</dbReference>
<gene>
    <name evidence="2" type="ORF">B0H65DRAFT_471851</name>
</gene>
<keyword evidence="3" id="KW-1185">Reference proteome</keyword>
<sequence>MRDNDYTLSHTRNDYAPSPTPFKGNMNDNLDHDTSKPMLAYLPKNISPEVLRSIAQSVLILLAAL</sequence>
<dbReference type="EMBL" id="JAUEPP010000006">
    <property type="protein sequence ID" value="KAK3340278.1"/>
    <property type="molecule type" value="Genomic_DNA"/>
</dbReference>
<evidence type="ECO:0000256" key="1">
    <source>
        <dbReference type="SAM" id="MobiDB-lite"/>
    </source>
</evidence>
<comment type="caution">
    <text evidence="2">The sequence shown here is derived from an EMBL/GenBank/DDBJ whole genome shotgun (WGS) entry which is preliminary data.</text>
</comment>
<feature type="compositionally biased region" description="Polar residues" evidence="1">
    <location>
        <begin position="1"/>
        <end position="10"/>
    </location>
</feature>
<proteinExistence type="predicted"/>
<feature type="region of interest" description="Disordered" evidence="1">
    <location>
        <begin position="1"/>
        <end position="30"/>
    </location>
</feature>
<accession>A0AAE0MQL1</accession>
<dbReference type="AlphaFoldDB" id="A0AAE0MQL1"/>
<reference evidence="2" key="1">
    <citation type="journal article" date="2023" name="Mol. Phylogenet. Evol.">
        <title>Genome-scale phylogeny and comparative genomics of the fungal order Sordariales.</title>
        <authorList>
            <person name="Hensen N."/>
            <person name="Bonometti L."/>
            <person name="Westerberg I."/>
            <person name="Brannstrom I.O."/>
            <person name="Guillou S."/>
            <person name="Cros-Aarteil S."/>
            <person name="Calhoun S."/>
            <person name="Haridas S."/>
            <person name="Kuo A."/>
            <person name="Mondo S."/>
            <person name="Pangilinan J."/>
            <person name="Riley R."/>
            <person name="LaButti K."/>
            <person name="Andreopoulos B."/>
            <person name="Lipzen A."/>
            <person name="Chen C."/>
            <person name="Yan M."/>
            <person name="Daum C."/>
            <person name="Ng V."/>
            <person name="Clum A."/>
            <person name="Steindorff A."/>
            <person name="Ohm R.A."/>
            <person name="Martin F."/>
            <person name="Silar P."/>
            <person name="Natvig D.O."/>
            <person name="Lalanne C."/>
            <person name="Gautier V."/>
            <person name="Ament-Velasquez S.L."/>
            <person name="Kruys A."/>
            <person name="Hutchinson M.I."/>
            <person name="Powell A.J."/>
            <person name="Barry K."/>
            <person name="Miller A.N."/>
            <person name="Grigoriev I.V."/>
            <person name="Debuchy R."/>
            <person name="Gladieux P."/>
            <person name="Hiltunen Thoren M."/>
            <person name="Johannesson H."/>
        </authorList>
    </citation>
    <scope>NUCLEOTIDE SEQUENCE</scope>
    <source>
        <strain evidence="2">CBS 560.94</strain>
    </source>
</reference>